<keyword evidence="1" id="KW-0808">Transferase</keyword>
<keyword evidence="2" id="KW-1185">Reference proteome</keyword>
<proteinExistence type="predicted"/>
<gene>
    <name evidence="1" type="ORF">JHL16_09625</name>
</gene>
<sequence length="244" mass="27240">MTVPGGRTPVPRHVAIIMDGNGRWAHARGLPRSAGHRKGVEALRTAVRAAGEMGIGYLTIFSFSSENWSRPPAEVSFLLDLLRHFVRQDVAELDRENVRIRIIGERQGLAADIVALIAETEERTRANTGLTLIVAFNYGSRQEITTAARDLAIAVKEGRIAPDSITPELFGSFLATEGVPDPDLLIRTSGEQRLSNYLLWQCAYTEFVFVDEYWPDFSRETLQRAIAEYHTRERRFGGLQAQSA</sequence>
<comment type="caution">
    <text evidence="1">The sequence shown here is derived from an EMBL/GenBank/DDBJ whole genome shotgun (WGS) entry which is preliminary data.</text>
</comment>
<dbReference type="EMBL" id="JAENHL010000006">
    <property type="protein sequence ID" value="MBK1866611.1"/>
    <property type="molecule type" value="Genomic_DNA"/>
</dbReference>
<name>A0ACC5R1S5_9HYPH</name>
<organism evidence="1 2">
    <name type="scientific">Taklimakanibacter albus</name>
    <dbReference type="NCBI Taxonomy" id="2800327"/>
    <lineage>
        <taxon>Bacteria</taxon>
        <taxon>Pseudomonadati</taxon>
        <taxon>Pseudomonadota</taxon>
        <taxon>Alphaproteobacteria</taxon>
        <taxon>Hyphomicrobiales</taxon>
        <taxon>Aestuariivirgaceae</taxon>
        <taxon>Taklimakanibacter</taxon>
    </lineage>
</organism>
<protein>
    <submittedName>
        <fullName evidence="1">Isoprenyl transferase</fullName>
    </submittedName>
</protein>
<evidence type="ECO:0000313" key="1">
    <source>
        <dbReference type="EMBL" id="MBK1866611.1"/>
    </source>
</evidence>
<evidence type="ECO:0000313" key="2">
    <source>
        <dbReference type="Proteomes" id="UP000616151"/>
    </source>
</evidence>
<reference evidence="1" key="1">
    <citation type="submission" date="2021-01" db="EMBL/GenBank/DDBJ databases">
        <authorList>
            <person name="Sun Q."/>
        </authorList>
    </citation>
    <scope>NUCLEOTIDE SEQUENCE</scope>
    <source>
        <strain evidence="1">YIM B02566</strain>
    </source>
</reference>
<accession>A0ACC5R1S5</accession>
<dbReference type="Proteomes" id="UP000616151">
    <property type="component" value="Unassembled WGS sequence"/>
</dbReference>